<evidence type="ECO:0000259" key="2">
    <source>
        <dbReference type="Pfam" id="PF23544"/>
    </source>
</evidence>
<name>A0AAD5C7T6_AMBAR</name>
<dbReference type="Pfam" id="PF07287">
    <property type="entry name" value="AtuA"/>
    <property type="match status" value="1"/>
</dbReference>
<dbReference type="PANTHER" id="PTHR47472">
    <property type="entry name" value="PROPIONYL-COA CARBOXYLASE"/>
    <property type="match status" value="1"/>
</dbReference>
<organism evidence="3 4">
    <name type="scientific">Ambrosia artemisiifolia</name>
    <name type="common">Common ragweed</name>
    <dbReference type="NCBI Taxonomy" id="4212"/>
    <lineage>
        <taxon>Eukaryota</taxon>
        <taxon>Viridiplantae</taxon>
        <taxon>Streptophyta</taxon>
        <taxon>Embryophyta</taxon>
        <taxon>Tracheophyta</taxon>
        <taxon>Spermatophyta</taxon>
        <taxon>Magnoliopsida</taxon>
        <taxon>eudicotyledons</taxon>
        <taxon>Gunneridae</taxon>
        <taxon>Pentapetalae</taxon>
        <taxon>asterids</taxon>
        <taxon>campanulids</taxon>
        <taxon>Asterales</taxon>
        <taxon>Asteraceae</taxon>
        <taxon>Asteroideae</taxon>
        <taxon>Heliantheae alliance</taxon>
        <taxon>Heliantheae</taxon>
        <taxon>Ambrosia</taxon>
    </lineage>
</organism>
<feature type="domain" description="AtuA-like ferredoxin-fold" evidence="2">
    <location>
        <begin position="399"/>
        <end position="516"/>
    </location>
</feature>
<evidence type="ECO:0000313" key="3">
    <source>
        <dbReference type="EMBL" id="KAI7736545.1"/>
    </source>
</evidence>
<proteinExistence type="predicted"/>
<feature type="domain" description="Acyclic terpene utilisation N-terminal" evidence="1">
    <location>
        <begin position="39"/>
        <end position="330"/>
    </location>
</feature>
<reference evidence="3" key="1">
    <citation type="submission" date="2022-06" db="EMBL/GenBank/DDBJ databases">
        <title>Uncovering the hologenomic basis of an extraordinary plant invasion.</title>
        <authorList>
            <person name="Bieker V.C."/>
            <person name="Martin M.D."/>
            <person name="Gilbert T."/>
            <person name="Hodgins K."/>
            <person name="Battlay P."/>
            <person name="Petersen B."/>
            <person name="Wilson J."/>
        </authorList>
    </citation>
    <scope>NUCLEOTIDE SEQUENCE</scope>
    <source>
        <strain evidence="3">AA19_3_7</strain>
        <tissue evidence="3">Leaf</tissue>
    </source>
</reference>
<dbReference type="InterPro" id="IPR056362">
    <property type="entry name" value="AtuA-like_ferredoxin_dom"/>
</dbReference>
<accession>A0AAD5C7T6</accession>
<dbReference type="EMBL" id="JAMZMK010009252">
    <property type="protein sequence ID" value="KAI7736545.1"/>
    <property type="molecule type" value="Genomic_DNA"/>
</dbReference>
<gene>
    <name evidence="3" type="ORF">M8C21_020619</name>
</gene>
<comment type="caution">
    <text evidence="3">The sequence shown here is derived from an EMBL/GenBank/DDBJ whole genome shotgun (WGS) entry which is preliminary data.</text>
</comment>
<dbReference type="Pfam" id="PF23544">
    <property type="entry name" value="AtuA_ferredoxin"/>
    <property type="match status" value="1"/>
</dbReference>
<evidence type="ECO:0000313" key="4">
    <source>
        <dbReference type="Proteomes" id="UP001206925"/>
    </source>
</evidence>
<dbReference type="InterPro" id="IPR010839">
    <property type="entry name" value="AtuA_N"/>
</dbReference>
<protein>
    <submittedName>
        <fullName evidence="3">Uncharacterized protein</fullName>
    </submittedName>
</protein>
<dbReference type="PANTHER" id="PTHR47472:SF1">
    <property type="entry name" value="DUF1446-DOMAIN-CONTAINING PROTEIN"/>
    <property type="match status" value="1"/>
</dbReference>
<evidence type="ECO:0000259" key="1">
    <source>
        <dbReference type="Pfam" id="PF07287"/>
    </source>
</evidence>
<keyword evidence="4" id="KW-1185">Reference proteome</keyword>
<dbReference type="Proteomes" id="UP001206925">
    <property type="component" value="Unassembled WGS sequence"/>
</dbReference>
<dbReference type="AlphaFoldDB" id="A0AAD5C7T6"/>
<sequence length="520" mass="57027">MAEDYKPQSDGFIDIGEPETRNCEIKLRVNPVRRREKVFVGCGAGFGGDRPLAALKLLQKVDDLNYLVLECLAERTLADRYQAVLSGGEGFDPRITEWMQLLLPLAVEKGVCIITNMGATTALAAQEKVLEIASRLGIKITVGVAHQFDIAKAGLDSNLRNANDGISMYLGAAPIVECLEKYNPNVVITSRVADAALFLAPMVYELGWNWDEFQLLAQGSLAGHLLECGCQLTGGYFMHPGDKYRDISCANLLDISLPFAEVSYDGKVCVAKAEGSGGVLNYSTCAQQLLYEVGDPGAYITPDVVIDFQDVSFHSLSTNKVVCAGAKPAATSVPDNLLALASKVGREHIYWKISAKQNQPTQSNNQIDMLLTEPKSNNLNEFLSPEILSSPAPSKQKLHLYDIAHSRAGDKGNDINFSIIPHFPPDIKRLKTVVTPDWVKRVISPLLNQSSFPKVDDVEMRDKWVDEHASVEIYEVRGISSLNVVVRNILDGGVNCSRRIDRHGKTISDLILCQEVVLPM</sequence>